<dbReference type="AlphaFoldDB" id="A0A915EEL0"/>
<proteinExistence type="predicted"/>
<sequence length="217" mass="24954">MVKSEKGNYMATHRGFRFMKHQKSGDGTNQYWKCDKNMVFIPHDSICSHNHEVDPMVVTVSRIKANLKQRAIDTREKSQQLLNHELQSAPIAVAPSLSKSAVRKQVRRVRIKHQIPVVEARRVEDVDIPAASQIYKCTGGQEHVLLFERERNINWSAEMPVVYMDGTFSITPEPFAQVYVILAERSARVDNGGKWVFPVLYALLENKSRITYLKLFE</sequence>
<name>A0A915EEL0_9BILA</name>
<keyword evidence="1" id="KW-1185">Reference proteome</keyword>
<dbReference type="Proteomes" id="UP000887574">
    <property type="component" value="Unplaced"/>
</dbReference>
<accession>A0A915EEL0</accession>
<evidence type="ECO:0000313" key="2">
    <source>
        <dbReference type="WBParaSite" id="jg5278"/>
    </source>
</evidence>
<reference evidence="2" key="1">
    <citation type="submission" date="2022-11" db="UniProtKB">
        <authorList>
            <consortium name="WormBaseParasite"/>
        </authorList>
    </citation>
    <scope>IDENTIFICATION</scope>
</reference>
<evidence type="ECO:0000313" key="1">
    <source>
        <dbReference type="Proteomes" id="UP000887574"/>
    </source>
</evidence>
<organism evidence="1 2">
    <name type="scientific">Ditylenchus dipsaci</name>
    <dbReference type="NCBI Taxonomy" id="166011"/>
    <lineage>
        <taxon>Eukaryota</taxon>
        <taxon>Metazoa</taxon>
        <taxon>Ecdysozoa</taxon>
        <taxon>Nematoda</taxon>
        <taxon>Chromadorea</taxon>
        <taxon>Rhabditida</taxon>
        <taxon>Tylenchina</taxon>
        <taxon>Tylenchomorpha</taxon>
        <taxon>Sphaerularioidea</taxon>
        <taxon>Anguinidae</taxon>
        <taxon>Anguininae</taxon>
        <taxon>Ditylenchus</taxon>
    </lineage>
</organism>
<dbReference type="WBParaSite" id="jg5278">
    <property type="protein sequence ID" value="jg5278"/>
    <property type="gene ID" value="jg5278"/>
</dbReference>
<protein>
    <submittedName>
        <fullName evidence="2">FLYWCH-type domain-containing protein</fullName>
    </submittedName>
</protein>